<dbReference type="eggNOG" id="COG0579">
    <property type="taxonomic scope" value="Bacteria"/>
</dbReference>
<proteinExistence type="predicted"/>
<accession>M9WGL4</accession>
<dbReference type="InterPro" id="IPR006076">
    <property type="entry name" value="FAD-dep_OxRdtase"/>
</dbReference>
<protein>
    <submittedName>
        <fullName evidence="2">Glycerol-3-phosphate oxidase</fullName>
    </submittedName>
</protein>
<dbReference type="Gene3D" id="3.30.9.10">
    <property type="entry name" value="D-Amino Acid Oxidase, subunit A, domain 2"/>
    <property type="match status" value="1"/>
</dbReference>
<dbReference type="InterPro" id="IPR036188">
    <property type="entry name" value="FAD/NAD-bd_sf"/>
</dbReference>
<keyword evidence="3" id="KW-1185">Reference proteome</keyword>
<dbReference type="NCBIfam" id="NF033460">
    <property type="entry name" value="glycerol3P_ox_II"/>
    <property type="match status" value="1"/>
</dbReference>
<dbReference type="AlphaFoldDB" id="M9WGL4"/>
<dbReference type="InterPro" id="IPR052745">
    <property type="entry name" value="G3P_Oxidase/Oxidoreductase"/>
</dbReference>
<dbReference type="OrthoDB" id="9801699at2"/>
<evidence type="ECO:0000313" key="2">
    <source>
        <dbReference type="EMBL" id="AGJ90590.1"/>
    </source>
</evidence>
<feature type="domain" description="FAD dependent oxidoreductase" evidence="1">
    <location>
        <begin position="7"/>
        <end position="362"/>
    </location>
</feature>
<dbReference type="PANTHER" id="PTHR42720:SF1">
    <property type="entry name" value="GLYCEROL 3-PHOSPHATE OXIDASE"/>
    <property type="match status" value="1"/>
</dbReference>
<reference evidence="2 3" key="1">
    <citation type="journal article" date="2013" name="Genome Announc.">
        <title>Complete Genome Sequence of Mycoplasma putrefaciens Strain 9231, One of the Agents of Contagious Agalactia in Goats.</title>
        <authorList>
            <person name="Dupuy V."/>
            <person name="Sirand-Pugnet P."/>
            <person name="Baranowski E."/>
            <person name="Barre A."/>
            <person name="Breton M."/>
            <person name="Couture C."/>
            <person name="Dordet-Frisoni E."/>
            <person name="Gaurivaud P."/>
            <person name="Jacob D."/>
            <person name="Lemaitre C."/>
            <person name="Manso-Silvan L."/>
            <person name="Nikolski M."/>
            <person name="Nouvel L.X."/>
            <person name="Poumarat F."/>
            <person name="Tardy F."/>
            <person name="Thebault P."/>
            <person name="Theil S."/>
            <person name="Citti C."/>
            <person name="Blanchard A."/>
            <person name="Thiaucourt F."/>
        </authorList>
    </citation>
    <scope>NUCLEOTIDE SEQUENCE [LARGE SCALE GENOMIC DNA]</scope>
    <source>
        <strain evidence="2">Mput9231</strain>
    </source>
</reference>
<gene>
    <name evidence="2" type="primary">glpO</name>
    <name evidence="2" type="ORF">MPUT9231_1520</name>
</gene>
<dbReference type="SUPFAM" id="SSF51905">
    <property type="entry name" value="FAD/NAD(P)-binding domain"/>
    <property type="match status" value="1"/>
</dbReference>
<dbReference type="Proteomes" id="UP000012984">
    <property type="component" value="Chromosome"/>
</dbReference>
<dbReference type="EMBL" id="CP004357">
    <property type="protein sequence ID" value="AGJ90590.1"/>
    <property type="molecule type" value="Genomic_DNA"/>
</dbReference>
<dbReference type="HOGENOM" id="CLU_024775_3_0_14"/>
<dbReference type="Pfam" id="PF01266">
    <property type="entry name" value="DAO"/>
    <property type="match status" value="1"/>
</dbReference>
<dbReference type="PATRIC" id="fig|1292033.3.peg.137"/>
<dbReference type="SUPFAM" id="SSF54373">
    <property type="entry name" value="FAD-linked reductases, C-terminal domain"/>
    <property type="match status" value="1"/>
</dbReference>
<dbReference type="Gene3D" id="3.50.50.60">
    <property type="entry name" value="FAD/NAD(P)-binding domain"/>
    <property type="match status" value="1"/>
</dbReference>
<dbReference type="PANTHER" id="PTHR42720">
    <property type="entry name" value="GLYCEROL-3-PHOSPHATE DEHYDROGENASE"/>
    <property type="match status" value="1"/>
</dbReference>
<sequence length="387" mass="42846">MKKIKTDICIIGGGIIGSAIAREIAKYNKKTIVLEQNPRLALETSGHNSGLVHGGFDPRPETLNAKLNVLGKERYEDWIREMDFPYLRIDSIVVAFNDEEMQHVHMLYQRGLTNGLDPKEMQIIDAEELQKKEPNINKKAVGALVCNSSIAIDPVVLSQTLMRNAIKNGVELKVNSKVLDIKKEHDLFDITTSKDEVIQAKVIINAAGHFADELAKKAGYPDFELTTRRGEYRILDKSQAGIVNSVVFMVPTIHGKGVIVAPMLDGRVMVGPTAVSGVKKEDTLLVTPEQYENIAKIGKKLIPNIDMSKTCTTYAGSRPIEVQTNDFWIKPAKADKNFINVAGMKSPAIASCPAIADMVCDLVKDAFDNLEIKPDWNPKEEAILPWN</sequence>
<dbReference type="RefSeq" id="WP_015587238.1">
    <property type="nucleotide sequence ID" value="NC_021083.1"/>
</dbReference>
<evidence type="ECO:0000313" key="3">
    <source>
        <dbReference type="Proteomes" id="UP000012984"/>
    </source>
</evidence>
<name>M9WGL4_9MOLU</name>
<dbReference type="KEGG" id="mput:MPUT9231_1520"/>
<organism evidence="2 3">
    <name type="scientific">Mycoplasma putrefaciens Mput9231</name>
    <dbReference type="NCBI Taxonomy" id="1292033"/>
    <lineage>
        <taxon>Bacteria</taxon>
        <taxon>Bacillati</taxon>
        <taxon>Mycoplasmatota</taxon>
        <taxon>Mollicutes</taxon>
        <taxon>Mycoplasmataceae</taxon>
        <taxon>Mycoplasma</taxon>
    </lineage>
</organism>
<evidence type="ECO:0000259" key="1">
    <source>
        <dbReference type="Pfam" id="PF01266"/>
    </source>
</evidence>